<keyword evidence="3" id="KW-1185">Reference proteome</keyword>
<protein>
    <submittedName>
        <fullName evidence="2">Uncharacterized protein</fullName>
    </submittedName>
</protein>
<accession>A0ABS5F6F7</accession>
<sequence length="448" mass="46260">MTIPTRAVATTALLLLWPALFNGAPLIFSDTLDFPAMMLDPAGRPIRALGYGAFAGLPALLTGSFWPVVVAQALLTAWATHAAIAATLPALPPRLHVLAGVAIAALTSAGWAASYAMPDALTAPGLLALFLVLAGARGVRLAVAAALVALAAASHVTHVLILFAAIGAVAALGLAPWRQALLAAALTLAGAGVVIGANRLLSGHAEYVRGGEVFLAARLAGDGLLQRELAARCPDPALPLLCAALPVMQRDADEFLWEGNSPLRPGGDFFAASAEMRIANAATMAGFWPDWIAASLARAARQVLAVRAGDGLERELMRIFAPRLAPLLGKDAARIALASRQLQEELAEHPVTLVPVPAALLGLALAPLLLVILRQRRAWPAYRPALLLLAVVLAGYLANALAIGFGGSVHPRYAARIVWLLPLAAGAALAAHRFGGMTGGLRTATDPL</sequence>
<feature type="transmembrane region" description="Helical" evidence="1">
    <location>
        <begin position="385"/>
        <end position="407"/>
    </location>
</feature>
<keyword evidence="1" id="KW-0472">Membrane</keyword>
<feature type="transmembrane region" description="Helical" evidence="1">
    <location>
        <begin position="47"/>
        <end position="66"/>
    </location>
</feature>
<evidence type="ECO:0000313" key="3">
    <source>
        <dbReference type="Proteomes" id="UP001196870"/>
    </source>
</evidence>
<feature type="transmembrane region" description="Helical" evidence="1">
    <location>
        <begin position="126"/>
        <end position="150"/>
    </location>
</feature>
<name>A0ABS5F6F7_9PROT</name>
<gene>
    <name evidence="2" type="ORF">GXW71_27590</name>
</gene>
<organism evidence="2 3">
    <name type="scientific">Plastoroseomonas hellenica</name>
    <dbReference type="NCBI Taxonomy" id="2687306"/>
    <lineage>
        <taxon>Bacteria</taxon>
        <taxon>Pseudomonadati</taxon>
        <taxon>Pseudomonadota</taxon>
        <taxon>Alphaproteobacteria</taxon>
        <taxon>Acetobacterales</taxon>
        <taxon>Acetobacteraceae</taxon>
        <taxon>Plastoroseomonas</taxon>
    </lineage>
</organism>
<keyword evidence="1" id="KW-1133">Transmembrane helix</keyword>
<dbReference type="RefSeq" id="WP_211855925.1">
    <property type="nucleotide sequence ID" value="NZ_JAAGBB010000049.1"/>
</dbReference>
<dbReference type="Proteomes" id="UP001196870">
    <property type="component" value="Unassembled WGS sequence"/>
</dbReference>
<feature type="transmembrane region" description="Helical" evidence="1">
    <location>
        <begin position="156"/>
        <end position="174"/>
    </location>
</feature>
<feature type="transmembrane region" description="Helical" evidence="1">
    <location>
        <begin position="413"/>
        <end position="432"/>
    </location>
</feature>
<feature type="transmembrane region" description="Helical" evidence="1">
    <location>
        <begin position="352"/>
        <end position="373"/>
    </location>
</feature>
<comment type="caution">
    <text evidence="2">The sequence shown here is derived from an EMBL/GenBank/DDBJ whole genome shotgun (WGS) entry which is preliminary data.</text>
</comment>
<evidence type="ECO:0000256" key="1">
    <source>
        <dbReference type="SAM" id="Phobius"/>
    </source>
</evidence>
<reference evidence="3" key="1">
    <citation type="journal article" date="2021" name="Syst. Appl. Microbiol.">
        <title>Roseomonas hellenica sp. nov., isolated from roots of wild-growing Alkanna tinctoria.</title>
        <authorList>
            <person name="Rat A."/>
            <person name="Naranjo H.D."/>
            <person name="Lebbe L."/>
            <person name="Cnockaert M."/>
            <person name="Krigas N."/>
            <person name="Grigoriadou K."/>
            <person name="Maloupa E."/>
            <person name="Willems A."/>
        </authorList>
    </citation>
    <scope>NUCLEOTIDE SEQUENCE [LARGE SCALE GENOMIC DNA]</scope>
    <source>
        <strain evidence="3">LMG 31523</strain>
    </source>
</reference>
<evidence type="ECO:0000313" key="2">
    <source>
        <dbReference type="EMBL" id="MBR0668148.1"/>
    </source>
</evidence>
<proteinExistence type="predicted"/>
<keyword evidence="1" id="KW-0812">Transmembrane</keyword>
<feature type="transmembrane region" description="Helical" evidence="1">
    <location>
        <begin position="97"/>
        <end position="114"/>
    </location>
</feature>
<dbReference type="EMBL" id="JAAGBB010000049">
    <property type="protein sequence ID" value="MBR0668148.1"/>
    <property type="molecule type" value="Genomic_DNA"/>
</dbReference>